<accession>A0A378B4J0</accession>
<organism evidence="1 2">
    <name type="scientific">Klebsiella pneumoniae subsp. ozaenae</name>
    <dbReference type="NCBI Taxonomy" id="574"/>
    <lineage>
        <taxon>Bacteria</taxon>
        <taxon>Pseudomonadati</taxon>
        <taxon>Pseudomonadota</taxon>
        <taxon>Gammaproteobacteria</taxon>
        <taxon>Enterobacterales</taxon>
        <taxon>Enterobacteriaceae</taxon>
        <taxon>Klebsiella/Raoultella group</taxon>
        <taxon>Klebsiella</taxon>
        <taxon>Klebsiella pneumoniae complex</taxon>
    </lineage>
</organism>
<gene>
    <name evidence="1" type="ORF">NCTC5050_04324</name>
</gene>
<keyword evidence="2" id="KW-1185">Reference proteome</keyword>
<name>A0A378B4J0_KLEPO</name>
<dbReference type="AlphaFoldDB" id="A0A378B4J0"/>
<proteinExistence type="predicted"/>
<evidence type="ECO:0000313" key="2">
    <source>
        <dbReference type="Proteomes" id="UP000255382"/>
    </source>
</evidence>
<dbReference type="EMBL" id="UGLZ01000005">
    <property type="protein sequence ID" value="STV27244.1"/>
    <property type="molecule type" value="Genomic_DNA"/>
</dbReference>
<protein>
    <submittedName>
        <fullName evidence="1">Uncharacterized protein</fullName>
    </submittedName>
</protein>
<reference evidence="1 2" key="1">
    <citation type="submission" date="2018-06" db="EMBL/GenBank/DDBJ databases">
        <authorList>
            <consortium name="Pathogen Informatics"/>
            <person name="Doyle S."/>
        </authorList>
    </citation>
    <scope>NUCLEOTIDE SEQUENCE [LARGE SCALE GENOMIC DNA]</scope>
    <source>
        <strain evidence="1 2">NCTC5050</strain>
    </source>
</reference>
<dbReference type="Proteomes" id="UP000255382">
    <property type="component" value="Unassembled WGS sequence"/>
</dbReference>
<sequence>MGTAKTNAVMPKRHTTYRKKTPTATPAREIKPARFPWQIEREGEIHHVGAWGLTPTPAPPPAKAINEANSGITYLQLSVMPRRAATSTMLPDSILSSAPVTWCLSISLFCVRQQPPYRTFVTLAQRTGLILFSRKIVISQTISIPSPSLTRIVSCAASLRLMVTNEVNLNLQADTVPPGGCLTLH</sequence>
<evidence type="ECO:0000313" key="1">
    <source>
        <dbReference type="EMBL" id="STV27244.1"/>
    </source>
</evidence>